<sequence length="321" mass="37208">MLTRFWRQRKQTALFYSLGRRQFLSQKVPDPKHVFTDPSNNEVLDSKHFFTPPTKGNLIEEGEAIAKSIETSIKNQRRRRGKQISSAFAAALFATIFGYTLGYKVLYLHEPSFIPAYPVPKTRNFSEDELKHINVNDIKHLAEYRLLEKLSMHPMIKEQYGVPLHKSQGISLESRQFSIWRQDADPCIAGVLIVPIDSPKDEHTWHSIPSLCRWRITNRSINFRSLVDQVLGRVGIDSSDLVQIIKPEKDCGDLKYGRPPHHSDDPRTVHICFLGEMMLGSDDLLVFRGTYHIDLKLQQVDLLRKENDKLVRYVLYHETKE</sequence>
<feature type="transmembrane region" description="Helical" evidence="1">
    <location>
        <begin position="84"/>
        <end position="103"/>
    </location>
</feature>
<keyword evidence="1" id="KW-0472">Membrane</keyword>
<keyword evidence="1" id="KW-0812">Transmembrane</keyword>
<keyword evidence="1" id="KW-1133">Transmembrane helix</keyword>
<dbReference type="Proteomes" id="UP000236544">
    <property type="component" value="Unassembled WGS sequence"/>
</dbReference>
<name>A0A0N7ML70_9SACH</name>
<gene>
    <name evidence="2" type="ORF">LAQU0_S03e03092g</name>
</gene>
<dbReference type="EMBL" id="LN890565">
    <property type="protein sequence ID" value="CUS21459.1"/>
    <property type="molecule type" value="Genomic_DNA"/>
</dbReference>
<reference evidence="3" key="1">
    <citation type="submission" date="2015-10" db="EMBL/GenBank/DDBJ databases">
        <authorList>
            <person name="Devillers H."/>
        </authorList>
    </citation>
    <scope>NUCLEOTIDE SEQUENCE [LARGE SCALE GENOMIC DNA]</scope>
</reference>
<evidence type="ECO:0000313" key="3">
    <source>
        <dbReference type="Proteomes" id="UP000236544"/>
    </source>
</evidence>
<protein>
    <submittedName>
        <fullName evidence="2">LAQU0S03e03092g1_1</fullName>
    </submittedName>
</protein>
<evidence type="ECO:0000313" key="2">
    <source>
        <dbReference type="EMBL" id="CUS21459.1"/>
    </source>
</evidence>
<organism evidence="2 3">
    <name type="scientific">Lachancea quebecensis</name>
    <dbReference type="NCBI Taxonomy" id="1654605"/>
    <lineage>
        <taxon>Eukaryota</taxon>
        <taxon>Fungi</taxon>
        <taxon>Dikarya</taxon>
        <taxon>Ascomycota</taxon>
        <taxon>Saccharomycotina</taxon>
        <taxon>Saccharomycetes</taxon>
        <taxon>Saccharomycetales</taxon>
        <taxon>Saccharomycetaceae</taxon>
        <taxon>Lachancea</taxon>
    </lineage>
</organism>
<accession>A0A0N7ML70</accession>
<proteinExistence type="predicted"/>
<dbReference type="AlphaFoldDB" id="A0A0N7ML70"/>
<dbReference type="OrthoDB" id="4058511at2759"/>
<evidence type="ECO:0000256" key="1">
    <source>
        <dbReference type="SAM" id="Phobius"/>
    </source>
</evidence>
<keyword evidence="3" id="KW-1185">Reference proteome</keyword>